<evidence type="ECO:0000256" key="4">
    <source>
        <dbReference type="ARBA" id="ARBA00023136"/>
    </source>
</evidence>
<gene>
    <name evidence="7" type="ORF">KAR29_11550</name>
</gene>
<dbReference type="KEGG" id="aram:KAR29_11550"/>
<dbReference type="SUPFAM" id="SSF161098">
    <property type="entry name" value="MetI-like"/>
    <property type="match status" value="1"/>
</dbReference>
<feature type="transmembrane region" description="Helical" evidence="5">
    <location>
        <begin position="65"/>
        <end position="85"/>
    </location>
</feature>
<evidence type="ECO:0000256" key="3">
    <source>
        <dbReference type="ARBA" id="ARBA00022989"/>
    </source>
</evidence>
<evidence type="ECO:0000259" key="6">
    <source>
        <dbReference type="PROSITE" id="PS50928"/>
    </source>
</evidence>
<comment type="similarity">
    <text evidence="5">Belongs to the binding-protein-dependent transport system permease family.</text>
</comment>
<proteinExistence type="inferred from homology"/>
<dbReference type="Pfam" id="PF00528">
    <property type="entry name" value="BPD_transp_1"/>
    <property type="match status" value="1"/>
</dbReference>
<dbReference type="CDD" id="cd06261">
    <property type="entry name" value="TM_PBP2"/>
    <property type="match status" value="1"/>
</dbReference>
<feature type="domain" description="ABC transmembrane type-1" evidence="6">
    <location>
        <begin position="26"/>
        <end position="222"/>
    </location>
</feature>
<dbReference type="GO" id="GO:0005886">
    <property type="term" value="C:plasma membrane"/>
    <property type="evidence" value="ECO:0007669"/>
    <property type="project" value="UniProtKB-SubCell"/>
</dbReference>
<evidence type="ECO:0000256" key="2">
    <source>
        <dbReference type="ARBA" id="ARBA00022692"/>
    </source>
</evidence>
<feature type="transmembrane region" description="Helical" evidence="5">
    <location>
        <begin position="97"/>
        <end position="123"/>
    </location>
</feature>
<keyword evidence="5" id="KW-0813">Transport</keyword>
<name>A0A9Q7AHB1_9BACT</name>
<sequence length="231" mass="24411">MDYLAEGLSQALVLLLSGDEETWSAIFTTLKLSSLSISFSLLLGIPLGFLLGYGDFRGRKLCRAVVDTLLGLPTVVVGLLVYAFVSRRGPLGGMELLFSLPGVAIGQVILALPVVVALTASAVESLDHRLSLTLLTLGADRRQLALASLVESRYGVLLAAASAYGRIISEVGVSMMIGGNIKWRTRTITTAITLETGKGEFAMGVALGLVLLLFAFAVNGSASLLRRRARS</sequence>
<dbReference type="InterPro" id="IPR000515">
    <property type="entry name" value="MetI-like"/>
</dbReference>
<protein>
    <submittedName>
        <fullName evidence="7">ABC transporter permease</fullName>
    </submittedName>
</protein>
<dbReference type="PROSITE" id="PS50928">
    <property type="entry name" value="ABC_TM1"/>
    <property type="match status" value="1"/>
</dbReference>
<dbReference type="RefSeq" id="WP_274373139.1">
    <property type="nucleotide sequence ID" value="NZ_CP072943.1"/>
</dbReference>
<organism evidence="7 8">
    <name type="scientific">Aminithiophilus ramosus</name>
    <dbReference type="NCBI Taxonomy" id="3029084"/>
    <lineage>
        <taxon>Bacteria</taxon>
        <taxon>Thermotogati</taxon>
        <taxon>Synergistota</taxon>
        <taxon>Synergistia</taxon>
        <taxon>Synergistales</taxon>
        <taxon>Aminithiophilaceae</taxon>
        <taxon>Aminithiophilus</taxon>
    </lineage>
</organism>
<dbReference type="Proteomes" id="UP000671879">
    <property type="component" value="Chromosome"/>
</dbReference>
<feature type="transmembrane region" description="Helical" evidence="5">
    <location>
        <begin position="201"/>
        <end position="225"/>
    </location>
</feature>
<dbReference type="PANTHER" id="PTHR43632">
    <property type="entry name" value="PERMEASE COMPONENT OF TUNGSTATE ABC TRANSPORTER"/>
    <property type="match status" value="1"/>
</dbReference>
<dbReference type="PANTHER" id="PTHR43632:SF1">
    <property type="entry name" value="PERMEASE COMPONENT OF TUNGSTATE ABC TRANSPORTER"/>
    <property type="match status" value="1"/>
</dbReference>
<evidence type="ECO:0000313" key="8">
    <source>
        <dbReference type="Proteomes" id="UP000671879"/>
    </source>
</evidence>
<dbReference type="InterPro" id="IPR035906">
    <property type="entry name" value="MetI-like_sf"/>
</dbReference>
<dbReference type="AlphaFoldDB" id="A0A9Q7AHB1"/>
<dbReference type="InterPro" id="IPR049783">
    <property type="entry name" value="ABC_perm_TupB-like"/>
</dbReference>
<comment type="subcellular location">
    <subcellularLocation>
        <location evidence="5">Cell membrane</location>
        <topology evidence="5">Multi-pass membrane protein</topology>
    </subcellularLocation>
    <subcellularLocation>
        <location evidence="1">Membrane</location>
        <topology evidence="1">Multi-pass membrane protein</topology>
    </subcellularLocation>
</comment>
<keyword evidence="2 5" id="KW-0812">Transmembrane</keyword>
<dbReference type="NCBIfam" id="NF038017">
    <property type="entry name" value="ABC_perm1"/>
    <property type="match status" value="1"/>
</dbReference>
<keyword evidence="8" id="KW-1185">Reference proteome</keyword>
<dbReference type="GO" id="GO:0055085">
    <property type="term" value="P:transmembrane transport"/>
    <property type="evidence" value="ECO:0007669"/>
    <property type="project" value="InterPro"/>
</dbReference>
<feature type="transmembrane region" description="Helical" evidence="5">
    <location>
        <begin position="32"/>
        <end position="53"/>
    </location>
</feature>
<evidence type="ECO:0000256" key="5">
    <source>
        <dbReference type="RuleBase" id="RU363032"/>
    </source>
</evidence>
<evidence type="ECO:0000313" key="7">
    <source>
        <dbReference type="EMBL" id="QTX31940.1"/>
    </source>
</evidence>
<keyword evidence="3 5" id="KW-1133">Transmembrane helix</keyword>
<evidence type="ECO:0000256" key="1">
    <source>
        <dbReference type="ARBA" id="ARBA00004141"/>
    </source>
</evidence>
<dbReference type="Gene3D" id="1.10.3720.10">
    <property type="entry name" value="MetI-like"/>
    <property type="match status" value="1"/>
</dbReference>
<reference evidence="8" key="1">
    <citation type="submission" date="2021-04" db="EMBL/GenBank/DDBJ databases">
        <title>A novel Synergistetes isolate from a pyrite-forming mixed culture.</title>
        <authorList>
            <person name="Bunk B."/>
            <person name="Sproer C."/>
            <person name="Spring S."/>
            <person name="Pester M."/>
        </authorList>
    </citation>
    <scope>NUCLEOTIDE SEQUENCE [LARGE SCALE GENOMIC DNA]</scope>
    <source>
        <strain evidence="8">J.5.4.2-T.3.5.2</strain>
    </source>
</reference>
<accession>A0A9Q7AHB1</accession>
<keyword evidence="4 5" id="KW-0472">Membrane</keyword>
<dbReference type="EMBL" id="CP072943">
    <property type="protein sequence ID" value="QTX31940.1"/>
    <property type="molecule type" value="Genomic_DNA"/>
</dbReference>